<dbReference type="Gene3D" id="3.40.50.2000">
    <property type="entry name" value="Glycogen Phosphorylase B"/>
    <property type="match status" value="1"/>
</dbReference>
<dbReference type="GO" id="GO:0005829">
    <property type="term" value="C:cytosol"/>
    <property type="evidence" value="ECO:0007669"/>
    <property type="project" value="TreeGrafter"/>
</dbReference>
<gene>
    <name evidence="3" type="ORF">FHS99_002340</name>
</gene>
<keyword evidence="2 3" id="KW-0808">Transferase</keyword>
<dbReference type="RefSeq" id="WP_229673921.1">
    <property type="nucleotide sequence ID" value="NZ_BMJP01000003.1"/>
</dbReference>
<dbReference type="Proteomes" id="UP000546701">
    <property type="component" value="Unassembled WGS sequence"/>
</dbReference>
<reference evidence="3 4" key="1">
    <citation type="submission" date="2020-08" db="EMBL/GenBank/DDBJ databases">
        <title>Genomic Encyclopedia of Type Strains, Phase IV (KMG-IV): sequencing the most valuable type-strain genomes for metagenomic binning, comparative biology and taxonomic classification.</title>
        <authorList>
            <person name="Goeker M."/>
        </authorList>
    </citation>
    <scope>NUCLEOTIDE SEQUENCE [LARGE SCALE GENOMIC DNA]</scope>
    <source>
        <strain evidence="3 4">DSM 103336</strain>
    </source>
</reference>
<dbReference type="EMBL" id="JACIJR010000005">
    <property type="protein sequence ID" value="MBB5729844.1"/>
    <property type="molecule type" value="Genomic_DNA"/>
</dbReference>
<accession>A0A7W9F3H6</accession>
<name>A0A7W9F3H6_9SPHN</name>
<dbReference type="SUPFAM" id="SSF53756">
    <property type="entry name" value="UDP-Glycosyltransferase/glycogen phosphorylase"/>
    <property type="match status" value="1"/>
</dbReference>
<dbReference type="GO" id="GO:0008713">
    <property type="term" value="F:ADP-heptose-lipopolysaccharide heptosyltransferase activity"/>
    <property type="evidence" value="ECO:0007669"/>
    <property type="project" value="TreeGrafter"/>
</dbReference>
<keyword evidence="1" id="KW-0328">Glycosyltransferase</keyword>
<evidence type="ECO:0000313" key="4">
    <source>
        <dbReference type="Proteomes" id="UP000546701"/>
    </source>
</evidence>
<proteinExistence type="predicted"/>
<dbReference type="InterPro" id="IPR002201">
    <property type="entry name" value="Glyco_trans_9"/>
</dbReference>
<sequence>MTIIVAPFSNSDIRDWPAEHFAAAIGHLADAWPGRIRVIGTANQRLRARDIVRQHDPDRVSNECGRIAWPQVVRELEAATCVIGNNSGVAHLAGRFGVPTLCVFSGSHQRLEWRPLGTSVVTLTRSIGCSPCHFDHGSSCPFDKACLRLITPRLVADTALALIAERARATAADAATPAQQELA</sequence>
<evidence type="ECO:0000313" key="3">
    <source>
        <dbReference type="EMBL" id="MBB5729844.1"/>
    </source>
</evidence>
<dbReference type="GO" id="GO:0009244">
    <property type="term" value="P:lipopolysaccharide core region biosynthetic process"/>
    <property type="evidence" value="ECO:0007669"/>
    <property type="project" value="TreeGrafter"/>
</dbReference>
<protein>
    <submittedName>
        <fullName evidence="3">ADP-heptose:LPS heptosyltransferase</fullName>
    </submittedName>
</protein>
<organism evidence="3 4">
    <name type="scientific">Sphingomonas prati</name>
    <dbReference type="NCBI Taxonomy" id="1843237"/>
    <lineage>
        <taxon>Bacteria</taxon>
        <taxon>Pseudomonadati</taxon>
        <taxon>Pseudomonadota</taxon>
        <taxon>Alphaproteobacteria</taxon>
        <taxon>Sphingomonadales</taxon>
        <taxon>Sphingomonadaceae</taxon>
        <taxon>Sphingomonas</taxon>
    </lineage>
</organism>
<evidence type="ECO:0000256" key="1">
    <source>
        <dbReference type="ARBA" id="ARBA00022676"/>
    </source>
</evidence>
<evidence type="ECO:0000256" key="2">
    <source>
        <dbReference type="ARBA" id="ARBA00022679"/>
    </source>
</evidence>
<dbReference type="InterPro" id="IPR051199">
    <property type="entry name" value="LPS_LOS_Heptosyltrfase"/>
</dbReference>
<comment type="caution">
    <text evidence="3">The sequence shown here is derived from an EMBL/GenBank/DDBJ whole genome shotgun (WGS) entry which is preliminary data.</text>
</comment>
<keyword evidence="4" id="KW-1185">Reference proteome</keyword>
<dbReference type="PANTHER" id="PTHR30160">
    <property type="entry name" value="TETRAACYLDISACCHARIDE 4'-KINASE-RELATED"/>
    <property type="match status" value="1"/>
</dbReference>
<dbReference type="Pfam" id="PF01075">
    <property type="entry name" value="Glyco_transf_9"/>
    <property type="match status" value="1"/>
</dbReference>
<dbReference type="AlphaFoldDB" id="A0A7W9F3H6"/>